<dbReference type="EMBL" id="MU838997">
    <property type="protein sequence ID" value="KAK1772957.1"/>
    <property type="molecule type" value="Genomic_DNA"/>
</dbReference>
<dbReference type="RefSeq" id="XP_060289170.1">
    <property type="nucleotide sequence ID" value="XM_060423891.1"/>
</dbReference>
<dbReference type="AlphaFoldDB" id="A0AAJ0CCW0"/>
<dbReference type="InterPro" id="IPR026749">
    <property type="entry name" value="Tmem135"/>
</dbReference>
<comment type="caution">
    <text evidence="2">The sequence shown here is derived from an EMBL/GenBank/DDBJ whole genome shotgun (WGS) entry which is preliminary data.</text>
</comment>
<sequence>MTSSMLPSRMPVFPPALRAQRVRQRWDSSIPTPLRPLARAYLLAYVSVVAPRIVSLLARRLARAYQRTAKAADRGPQAPFLVSLRRILSDALHWQRFPTFCAVLIGGSTWLEAPLQKVFSLLTESLSDVSRRRLARWCASFIAAWFGLRLLQSRKSASFSETVVVKSDTPPGAKAQTVRYGGRTLDLSLFAATRALDVVVGELWSRRRARRRAAGTWTKVETAISRLTDPGVFALSSGLVMWAWFYSPERLPYTYNKWISSAAAVDSRLIEALRRCKTGELRYGEDTGQAPLLQGMCADHKWPLAWGDPAKAIPFPCEMVHMGCGPSCEVHAISRFGRSFLWAMGTYLPLNLLLVMRSPNRKGLARALFSAVRSSTFLGTFITLFYYGVCLARTRVGPLVLGKKTPSRQKIDSGICVGSGCLLCGWSILIEYANRRKDMALFVAPRALATLLPRRYPLDKQWRETLVFAFSTAIVFTCVRENKGRVRGVMGNVLGTVLEA</sequence>
<evidence type="ECO:0000313" key="2">
    <source>
        <dbReference type="EMBL" id="KAK1772957.1"/>
    </source>
</evidence>
<keyword evidence="1" id="KW-1133">Transmembrane helix</keyword>
<dbReference type="GeneID" id="85307078"/>
<protein>
    <recommendedName>
        <fullName evidence="4">Integral membrane protein</fullName>
    </recommendedName>
</protein>
<feature type="transmembrane region" description="Helical" evidence="1">
    <location>
        <begin position="409"/>
        <end position="429"/>
    </location>
</feature>
<gene>
    <name evidence="2" type="ORF">QBC33DRAFT_35780</name>
</gene>
<dbReference type="PANTHER" id="PTHR12459">
    <property type="entry name" value="TRANSMEMBRANE PROTEIN 135-RELATED"/>
    <property type="match status" value="1"/>
</dbReference>
<proteinExistence type="predicted"/>
<dbReference type="Proteomes" id="UP001244011">
    <property type="component" value="Unassembled WGS sequence"/>
</dbReference>
<keyword evidence="1" id="KW-0472">Membrane</keyword>
<organism evidence="2 3">
    <name type="scientific">Phialemonium atrogriseum</name>
    <dbReference type="NCBI Taxonomy" id="1093897"/>
    <lineage>
        <taxon>Eukaryota</taxon>
        <taxon>Fungi</taxon>
        <taxon>Dikarya</taxon>
        <taxon>Ascomycota</taxon>
        <taxon>Pezizomycotina</taxon>
        <taxon>Sordariomycetes</taxon>
        <taxon>Sordariomycetidae</taxon>
        <taxon>Cephalothecales</taxon>
        <taxon>Cephalothecaceae</taxon>
        <taxon>Phialemonium</taxon>
    </lineage>
</organism>
<name>A0AAJ0CCW0_9PEZI</name>
<accession>A0AAJ0CCW0</accession>
<evidence type="ECO:0000313" key="3">
    <source>
        <dbReference type="Proteomes" id="UP001244011"/>
    </source>
</evidence>
<keyword evidence="1" id="KW-0812">Transmembrane</keyword>
<reference evidence="2" key="1">
    <citation type="submission" date="2023-06" db="EMBL/GenBank/DDBJ databases">
        <title>Genome-scale phylogeny and comparative genomics of the fungal order Sordariales.</title>
        <authorList>
            <consortium name="Lawrence Berkeley National Laboratory"/>
            <person name="Hensen N."/>
            <person name="Bonometti L."/>
            <person name="Westerberg I."/>
            <person name="Brannstrom I.O."/>
            <person name="Guillou S."/>
            <person name="Cros-Aarteil S."/>
            <person name="Calhoun S."/>
            <person name="Haridas S."/>
            <person name="Kuo A."/>
            <person name="Mondo S."/>
            <person name="Pangilinan J."/>
            <person name="Riley R."/>
            <person name="Labutti K."/>
            <person name="Andreopoulos B."/>
            <person name="Lipzen A."/>
            <person name="Chen C."/>
            <person name="Yanf M."/>
            <person name="Daum C."/>
            <person name="Ng V."/>
            <person name="Clum A."/>
            <person name="Steindorff A."/>
            <person name="Ohm R."/>
            <person name="Martin F."/>
            <person name="Silar P."/>
            <person name="Natvig D."/>
            <person name="Lalanne C."/>
            <person name="Gautier V."/>
            <person name="Ament-Velasquez S.L."/>
            <person name="Kruys A."/>
            <person name="Hutchinson M.I."/>
            <person name="Powell A.J."/>
            <person name="Barry K."/>
            <person name="Miller A.N."/>
            <person name="Grigoriev I.V."/>
            <person name="Debuchy R."/>
            <person name="Gladieux P."/>
            <person name="Thoren M.H."/>
            <person name="Johannesson H."/>
        </authorList>
    </citation>
    <scope>NUCLEOTIDE SEQUENCE</scope>
    <source>
        <strain evidence="2">8032-3</strain>
    </source>
</reference>
<feature type="transmembrane region" description="Helical" evidence="1">
    <location>
        <begin position="368"/>
        <end position="389"/>
    </location>
</feature>
<keyword evidence="3" id="KW-1185">Reference proteome</keyword>
<feature type="transmembrane region" description="Helical" evidence="1">
    <location>
        <begin position="339"/>
        <end position="356"/>
    </location>
</feature>
<evidence type="ECO:0000256" key="1">
    <source>
        <dbReference type="SAM" id="Phobius"/>
    </source>
</evidence>
<dbReference type="PANTHER" id="PTHR12459:SF15">
    <property type="entry name" value="TRANSMEMBRANE PROTEIN 135"/>
    <property type="match status" value="1"/>
</dbReference>
<evidence type="ECO:0008006" key="4">
    <source>
        <dbReference type="Google" id="ProtNLM"/>
    </source>
</evidence>